<evidence type="ECO:0000313" key="3">
    <source>
        <dbReference type="Proteomes" id="UP001497482"/>
    </source>
</evidence>
<sequence>MSLSLIPAMDTALGKPREVFHLDPDSGGCESRLCASLSLTSSTWAALSDGTGRLLLLRTGQRGAASHQWEVSGRGRLTPVGGQWEGPPHTSGRSVGGVASHQWEVSGRGRLTPVGGQWEGSPHTSGMSVGGVASHRWDVSGRGRLTPVGCQWEGSPHTSGMSVGGVASHQWEVSGRGRLTPVGGVHCRVGVKGFTALRGVNMSLYSSGLS</sequence>
<reference evidence="2 3" key="1">
    <citation type="submission" date="2024-04" db="EMBL/GenBank/DDBJ databases">
        <authorList>
            <person name="Waldvogel A.-M."/>
            <person name="Schoenle A."/>
        </authorList>
    </citation>
    <scope>NUCLEOTIDE SEQUENCE [LARGE SCALE GENOMIC DNA]</scope>
</reference>
<dbReference type="AlphaFoldDB" id="A0AAV2JZY3"/>
<feature type="region of interest" description="Disordered" evidence="1">
    <location>
        <begin position="108"/>
        <end position="131"/>
    </location>
</feature>
<feature type="region of interest" description="Disordered" evidence="1">
    <location>
        <begin position="74"/>
        <end position="96"/>
    </location>
</feature>
<evidence type="ECO:0000313" key="2">
    <source>
        <dbReference type="EMBL" id="CAL1583231.1"/>
    </source>
</evidence>
<dbReference type="EMBL" id="OZ035838">
    <property type="protein sequence ID" value="CAL1583231.1"/>
    <property type="molecule type" value="Genomic_DNA"/>
</dbReference>
<proteinExistence type="predicted"/>
<organism evidence="2 3">
    <name type="scientific">Knipowitschia caucasica</name>
    <name type="common">Caucasian dwarf goby</name>
    <name type="synonym">Pomatoschistus caucasicus</name>
    <dbReference type="NCBI Taxonomy" id="637954"/>
    <lineage>
        <taxon>Eukaryota</taxon>
        <taxon>Metazoa</taxon>
        <taxon>Chordata</taxon>
        <taxon>Craniata</taxon>
        <taxon>Vertebrata</taxon>
        <taxon>Euteleostomi</taxon>
        <taxon>Actinopterygii</taxon>
        <taxon>Neopterygii</taxon>
        <taxon>Teleostei</taxon>
        <taxon>Neoteleostei</taxon>
        <taxon>Acanthomorphata</taxon>
        <taxon>Gobiaria</taxon>
        <taxon>Gobiiformes</taxon>
        <taxon>Gobioidei</taxon>
        <taxon>Gobiidae</taxon>
        <taxon>Gobiinae</taxon>
        <taxon>Knipowitschia</taxon>
    </lineage>
</organism>
<evidence type="ECO:0000256" key="1">
    <source>
        <dbReference type="SAM" id="MobiDB-lite"/>
    </source>
</evidence>
<gene>
    <name evidence="2" type="ORF">KC01_LOCUS13724</name>
</gene>
<protein>
    <submittedName>
        <fullName evidence="2">Uncharacterized protein</fullName>
    </submittedName>
</protein>
<keyword evidence="3" id="KW-1185">Reference proteome</keyword>
<dbReference type="Proteomes" id="UP001497482">
    <property type="component" value="Chromosome 16"/>
</dbReference>
<accession>A0AAV2JZY3</accession>
<name>A0AAV2JZY3_KNICA</name>